<feature type="domain" description="Beta-lactamase-related" evidence="4">
    <location>
        <begin position="202"/>
        <end position="498"/>
    </location>
</feature>
<reference evidence="7" key="1">
    <citation type="submission" date="2017-04" db="EMBL/GenBank/DDBJ databases">
        <authorList>
            <person name="Song Y."/>
            <person name="Cho B.-K."/>
        </authorList>
    </citation>
    <scope>NUCLEOTIDE SEQUENCE [LARGE SCALE GENOMIC DNA]</scope>
    <source>
        <strain evidence="7">SL1</strain>
    </source>
</reference>
<dbReference type="SUPFAM" id="SSF56601">
    <property type="entry name" value="beta-lactamase/transpeptidase-like"/>
    <property type="match status" value="1"/>
</dbReference>
<accession>A0A2U8DUM4</accession>
<dbReference type="KEGG" id="cdrk:B9W14_18910"/>
<protein>
    <submittedName>
        <fullName evidence="6">Peptidoglycan-binding protein</fullName>
    </submittedName>
</protein>
<keyword evidence="7" id="KW-1185">Reference proteome</keyword>
<name>A0A2U8DUM4_9CLOT</name>
<evidence type="ECO:0000313" key="6">
    <source>
        <dbReference type="EMBL" id="AWI06476.1"/>
    </source>
</evidence>
<dbReference type="PANTHER" id="PTHR46825:SF11">
    <property type="entry name" value="PENICILLIN-BINDING PROTEIN 4"/>
    <property type="match status" value="1"/>
</dbReference>
<evidence type="ECO:0000259" key="5">
    <source>
        <dbReference type="Pfam" id="PF07833"/>
    </source>
</evidence>
<evidence type="ECO:0000256" key="2">
    <source>
        <dbReference type="ARBA" id="ARBA00023136"/>
    </source>
</evidence>
<evidence type="ECO:0000313" key="7">
    <source>
        <dbReference type="Proteomes" id="UP000244910"/>
    </source>
</evidence>
<sequence length="613" mass="68363">MMFKKTFSYLLISIFITCSNVTFVSAAQGTSANTKSTVVATANQSDSIKVNFNGKSISVDRYDTYFDSNSKVMLPLTPIIKAMDATSNIQLGAGYATITSNKNTIKIHNGDKNVTLNGSSINLSTKSFVNNVEVFVPLQFFSEVLNKVVDFDSDSNTVNISDIQKNTEAYFNNTPSLSSDKDISKKLDDYLTAEQKLYNFSGSVLVAKGGNILLDKGYNMSNFDQNIKNTNHTTFAIGSMTKQFTATAIMQLVEKGLINEQDKVSKYIPDFPNGDKITIDNLLTHTSGLANVTPTLLNMKLEDSKKIENIINLFKDKPLYFKPGSKFEYSNSGYILLGYIVEKVSGMSYADYLQNNIFKPLNMNHTGMGYNGTIKNYNSNGYTGYLDVSPISDKSSLNALYGAGALYSCTEDLYKWDRSLKEHKLLTEKTLDKMFSKHVAMSEGDNLDYYGYGWMIYDSPDLHEIYHGGNVLGFTSNIERIPDKDLTIIILSNIGYYHVDSISSVLTNVCLGYKYEMPKAKEVIKLDNNLSNSYVGEYSFKDLGVTGSITSEDGHLYFIFAGQPKCEMFPESKNKFYFRSFDGNLTVNTNEKGQVTSIDLYQLGAKYNASKIK</sequence>
<dbReference type="AlphaFoldDB" id="A0A2U8DUM4"/>
<keyword evidence="2" id="KW-0472">Membrane</keyword>
<dbReference type="Gene3D" id="3.30.457.10">
    <property type="entry name" value="Copper amine oxidase-like, N-terminal domain"/>
    <property type="match status" value="1"/>
</dbReference>
<evidence type="ECO:0000259" key="4">
    <source>
        <dbReference type="Pfam" id="PF00144"/>
    </source>
</evidence>
<keyword evidence="3" id="KW-0732">Signal</keyword>
<dbReference type="InterPro" id="IPR036582">
    <property type="entry name" value="Mao_N_sf"/>
</dbReference>
<dbReference type="Pfam" id="PF00144">
    <property type="entry name" value="Beta-lactamase"/>
    <property type="match status" value="1"/>
</dbReference>
<feature type="chain" id="PRO_5015857825" evidence="3">
    <location>
        <begin position="27"/>
        <end position="613"/>
    </location>
</feature>
<dbReference type="InterPro" id="IPR050491">
    <property type="entry name" value="AmpC-like"/>
</dbReference>
<evidence type="ECO:0000256" key="3">
    <source>
        <dbReference type="SAM" id="SignalP"/>
    </source>
</evidence>
<dbReference type="InterPro" id="IPR012338">
    <property type="entry name" value="Beta-lactam/transpept-like"/>
</dbReference>
<feature type="signal peptide" evidence="3">
    <location>
        <begin position="1"/>
        <end position="26"/>
    </location>
</feature>
<comment type="subcellular location">
    <subcellularLocation>
        <location evidence="1">Membrane</location>
    </subcellularLocation>
</comment>
<feature type="domain" description="Copper amine oxidase-like N-terminal" evidence="5">
    <location>
        <begin position="53"/>
        <end position="160"/>
    </location>
</feature>
<organism evidence="6 7">
    <name type="scientific">Clostridium drakei</name>
    <dbReference type="NCBI Taxonomy" id="332101"/>
    <lineage>
        <taxon>Bacteria</taxon>
        <taxon>Bacillati</taxon>
        <taxon>Bacillota</taxon>
        <taxon>Clostridia</taxon>
        <taxon>Eubacteriales</taxon>
        <taxon>Clostridiaceae</taxon>
        <taxon>Clostridium</taxon>
    </lineage>
</organism>
<dbReference type="EMBL" id="CP020953">
    <property type="protein sequence ID" value="AWI06476.1"/>
    <property type="molecule type" value="Genomic_DNA"/>
</dbReference>
<dbReference type="OrthoDB" id="9797709at2"/>
<dbReference type="InterPro" id="IPR001466">
    <property type="entry name" value="Beta-lactam-related"/>
</dbReference>
<dbReference type="PANTHER" id="PTHR46825">
    <property type="entry name" value="D-ALANYL-D-ALANINE-CARBOXYPEPTIDASE/ENDOPEPTIDASE AMPH"/>
    <property type="match status" value="1"/>
</dbReference>
<gene>
    <name evidence="6" type="ORF">B9W14_18910</name>
</gene>
<dbReference type="Pfam" id="PF07833">
    <property type="entry name" value="Cu_amine_oxidN1"/>
    <property type="match status" value="1"/>
</dbReference>
<dbReference type="SUPFAM" id="SSF55383">
    <property type="entry name" value="Copper amine oxidase, domain N"/>
    <property type="match status" value="1"/>
</dbReference>
<proteinExistence type="predicted"/>
<dbReference type="Proteomes" id="UP000244910">
    <property type="component" value="Chromosome"/>
</dbReference>
<dbReference type="Gene3D" id="3.40.710.10">
    <property type="entry name" value="DD-peptidase/beta-lactamase superfamily"/>
    <property type="match status" value="1"/>
</dbReference>
<evidence type="ECO:0000256" key="1">
    <source>
        <dbReference type="ARBA" id="ARBA00004370"/>
    </source>
</evidence>
<dbReference type="GO" id="GO:0016020">
    <property type="term" value="C:membrane"/>
    <property type="evidence" value="ECO:0007669"/>
    <property type="project" value="UniProtKB-SubCell"/>
</dbReference>
<dbReference type="InterPro" id="IPR012854">
    <property type="entry name" value="Cu_amine_oxidase-like_N"/>
</dbReference>